<evidence type="ECO:0000256" key="2">
    <source>
        <dbReference type="ARBA" id="ARBA00022692"/>
    </source>
</evidence>
<feature type="transmembrane region" description="Helical" evidence="5">
    <location>
        <begin position="53"/>
        <end position="72"/>
    </location>
</feature>
<feature type="transmembrane region" description="Helical" evidence="5">
    <location>
        <begin position="444"/>
        <end position="469"/>
    </location>
</feature>
<reference evidence="7" key="1">
    <citation type="journal article" date="2020" name="mSystems">
        <title>Genome- and Community-Level Interaction Insights into Carbon Utilization and Element Cycling Functions of Hydrothermarchaeota in Hydrothermal Sediment.</title>
        <authorList>
            <person name="Zhou Z."/>
            <person name="Liu Y."/>
            <person name="Xu W."/>
            <person name="Pan J."/>
            <person name="Luo Z.H."/>
            <person name="Li M."/>
        </authorList>
    </citation>
    <scope>NUCLEOTIDE SEQUENCE [LARGE SCALE GENOMIC DNA]</scope>
    <source>
        <strain evidence="7">SpSt-524</strain>
    </source>
</reference>
<keyword evidence="3 5" id="KW-1133">Transmembrane helix</keyword>
<dbReference type="CDD" id="cd17321">
    <property type="entry name" value="MFS_MMR_MDR_like"/>
    <property type="match status" value="1"/>
</dbReference>
<evidence type="ECO:0000256" key="3">
    <source>
        <dbReference type="ARBA" id="ARBA00022989"/>
    </source>
</evidence>
<evidence type="ECO:0000256" key="5">
    <source>
        <dbReference type="SAM" id="Phobius"/>
    </source>
</evidence>
<evidence type="ECO:0000259" key="6">
    <source>
        <dbReference type="PROSITE" id="PS50850"/>
    </source>
</evidence>
<feature type="transmembrane region" description="Helical" evidence="5">
    <location>
        <begin position="314"/>
        <end position="331"/>
    </location>
</feature>
<feature type="transmembrane region" description="Helical" evidence="5">
    <location>
        <begin position="239"/>
        <end position="259"/>
    </location>
</feature>
<feature type="transmembrane region" description="Helical" evidence="5">
    <location>
        <begin position="280"/>
        <end position="302"/>
    </location>
</feature>
<feature type="transmembrane region" description="Helical" evidence="5">
    <location>
        <begin position="209"/>
        <end position="227"/>
    </location>
</feature>
<feature type="domain" description="Major facilitator superfamily (MFS) profile" evidence="6">
    <location>
        <begin position="18"/>
        <end position="478"/>
    </location>
</feature>
<dbReference type="Gene3D" id="1.20.1720.10">
    <property type="entry name" value="Multidrug resistance protein D"/>
    <property type="match status" value="1"/>
</dbReference>
<evidence type="ECO:0000313" key="7">
    <source>
        <dbReference type="EMBL" id="HFG20396.1"/>
    </source>
</evidence>
<feature type="transmembrane region" description="Helical" evidence="5">
    <location>
        <begin position="84"/>
        <end position="105"/>
    </location>
</feature>
<protein>
    <submittedName>
        <fullName evidence="7">MFS transporter</fullName>
    </submittedName>
</protein>
<accession>A0A7C3HD07</accession>
<dbReference type="EMBL" id="DSWI01000014">
    <property type="protein sequence ID" value="HFG20396.1"/>
    <property type="molecule type" value="Genomic_DNA"/>
</dbReference>
<dbReference type="PANTHER" id="PTHR42718">
    <property type="entry name" value="MAJOR FACILITATOR SUPERFAMILY MULTIDRUG TRANSPORTER MFSC"/>
    <property type="match status" value="1"/>
</dbReference>
<comment type="subcellular location">
    <subcellularLocation>
        <location evidence="1">Membrane</location>
        <topology evidence="1">Multi-pass membrane protein</topology>
    </subcellularLocation>
</comment>
<dbReference type="InterPro" id="IPR011701">
    <property type="entry name" value="MFS"/>
</dbReference>
<dbReference type="Pfam" id="PF07690">
    <property type="entry name" value="MFS_1"/>
    <property type="match status" value="1"/>
</dbReference>
<keyword evidence="4 5" id="KW-0472">Membrane</keyword>
<name>A0A7C3HD07_MEIRU</name>
<dbReference type="InterPro" id="IPR036259">
    <property type="entry name" value="MFS_trans_sf"/>
</dbReference>
<dbReference type="PANTHER" id="PTHR42718:SF39">
    <property type="entry name" value="ACTINORHODIN TRANSPORTER-RELATED"/>
    <property type="match status" value="1"/>
</dbReference>
<dbReference type="InterPro" id="IPR020846">
    <property type="entry name" value="MFS_dom"/>
</dbReference>
<feature type="transmembrane region" description="Helical" evidence="5">
    <location>
        <begin position="21"/>
        <end position="41"/>
    </location>
</feature>
<dbReference type="PROSITE" id="PS50850">
    <property type="entry name" value="MFS"/>
    <property type="match status" value="1"/>
</dbReference>
<feature type="transmembrane region" description="Helical" evidence="5">
    <location>
        <begin position="177"/>
        <end position="197"/>
    </location>
</feature>
<evidence type="ECO:0000256" key="4">
    <source>
        <dbReference type="ARBA" id="ARBA00023136"/>
    </source>
</evidence>
<dbReference type="AlphaFoldDB" id="A0A7C3HD07"/>
<proteinExistence type="predicted"/>
<keyword evidence="2 5" id="KW-0812">Transmembrane</keyword>
<sequence length="489" mass="51785">MTAHVPQRSGADPRRWQALGVLLLAGFLTLLDTSIVVNALATVQRDLGASYAQIQLVLAGYSVAYGMLLITGGRLGDLYGRRRLFVWGLLGFVLTSALCGLASSAEILVVARVLQGLAAGLMFPQISSLTQVMFGLEERPRAFGLQGAMVGLGIVAGPLLGGTLIGADLFGSSWRPIFLINVPLGLLTLGLALRLLPESRSETARKPDVAGVLMVSVGMFLLTYPLMLGRELGWPRWSLWMLVLGVLVLALFIAQQIWLTRKSGPALLELSLFNQPSFRMGALVGFVFQTGVLSFFVSMALFLQNGLGLSPLHAAWVLLPFQLSIAVSSLNSARVSGWLGSRVINLGAGLLCVSMGLLILTIRQAGMGLQGFELAPLLILGGLGFGLIVAPLQTLVLRQVSPQFAGSASGILATLNQVGSALGVAVMGMILLSQLGQQPTTERLVLAIQVSLGYQVVVFGLVFGLAWLLRRSALAAAEVEPARQPAARL</sequence>
<feature type="transmembrane region" description="Helical" evidence="5">
    <location>
        <begin position="117"/>
        <end position="136"/>
    </location>
</feature>
<organism evidence="7">
    <name type="scientific">Meiothermus ruber</name>
    <dbReference type="NCBI Taxonomy" id="277"/>
    <lineage>
        <taxon>Bacteria</taxon>
        <taxon>Thermotogati</taxon>
        <taxon>Deinococcota</taxon>
        <taxon>Deinococci</taxon>
        <taxon>Thermales</taxon>
        <taxon>Thermaceae</taxon>
        <taxon>Meiothermus</taxon>
    </lineage>
</organism>
<evidence type="ECO:0000256" key="1">
    <source>
        <dbReference type="ARBA" id="ARBA00004141"/>
    </source>
</evidence>
<feature type="transmembrane region" description="Helical" evidence="5">
    <location>
        <begin position="343"/>
        <end position="362"/>
    </location>
</feature>
<comment type="caution">
    <text evidence="7">The sequence shown here is derived from an EMBL/GenBank/DDBJ whole genome shotgun (WGS) entry which is preliminary data.</text>
</comment>
<dbReference type="SUPFAM" id="SSF103473">
    <property type="entry name" value="MFS general substrate transporter"/>
    <property type="match status" value="1"/>
</dbReference>
<gene>
    <name evidence="7" type="ORF">ENS82_06695</name>
</gene>
<dbReference type="Gene3D" id="1.20.1250.20">
    <property type="entry name" value="MFS general substrate transporter like domains"/>
    <property type="match status" value="1"/>
</dbReference>
<dbReference type="GO" id="GO:0016020">
    <property type="term" value="C:membrane"/>
    <property type="evidence" value="ECO:0007669"/>
    <property type="project" value="UniProtKB-SubCell"/>
</dbReference>
<feature type="transmembrane region" description="Helical" evidence="5">
    <location>
        <begin position="374"/>
        <end position="397"/>
    </location>
</feature>
<feature type="transmembrane region" description="Helical" evidence="5">
    <location>
        <begin position="409"/>
        <end position="432"/>
    </location>
</feature>
<feature type="transmembrane region" description="Helical" evidence="5">
    <location>
        <begin position="143"/>
        <end position="165"/>
    </location>
</feature>
<dbReference type="GO" id="GO:0022857">
    <property type="term" value="F:transmembrane transporter activity"/>
    <property type="evidence" value="ECO:0007669"/>
    <property type="project" value="InterPro"/>
</dbReference>